<feature type="coiled-coil region" evidence="1">
    <location>
        <begin position="347"/>
        <end position="429"/>
    </location>
</feature>
<reference evidence="3" key="1">
    <citation type="submission" date="2013-10" db="EMBL/GenBank/DDBJ databases">
        <title>Genomic analysis of the causative agents of coccidiosis in chickens.</title>
        <authorList>
            <person name="Reid A.J."/>
            <person name="Blake D."/>
            <person name="Billington K."/>
            <person name="Browne H."/>
            <person name="Dunn M."/>
            <person name="Hung S."/>
            <person name="Kawahara F."/>
            <person name="Miranda-Saavedra D."/>
            <person name="Mourier T."/>
            <person name="Nagra H."/>
            <person name="Otto T.D."/>
            <person name="Rawlings N."/>
            <person name="Sanchez A."/>
            <person name="Sanders M."/>
            <person name="Subramaniam C."/>
            <person name="Tay Y."/>
            <person name="Dear P."/>
            <person name="Doerig C."/>
            <person name="Gruber A."/>
            <person name="Parkinson J."/>
            <person name="Shirley M."/>
            <person name="Wan K.L."/>
            <person name="Berriman M."/>
            <person name="Tomley F."/>
            <person name="Pain A."/>
        </authorList>
    </citation>
    <scope>NUCLEOTIDE SEQUENCE [LARGE SCALE GENOMIC DNA]</scope>
    <source>
        <strain evidence="3">Houghton</strain>
    </source>
</reference>
<name>U6LC48_9EIME</name>
<proteinExistence type="predicted"/>
<protein>
    <submittedName>
        <fullName evidence="3">Uncharacterized protein</fullName>
    </submittedName>
</protein>
<evidence type="ECO:0000313" key="4">
    <source>
        <dbReference type="Proteomes" id="UP000030750"/>
    </source>
</evidence>
<dbReference type="OrthoDB" id="347166at2759"/>
<evidence type="ECO:0000313" key="3">
    <source>
        <dbReference type="EMBL" id="CDJ47987.1"/>
    </source>
</evidence>
<keyword evidence="1" id="KW-0175">Coiled coil</keyword>
<dbReference type="AlphaFoldDB" id="U6LC48"/>
<dbReference type="EMBL" id="HG710933">
    <property type="protein sequence ID" value="CDJ47987.1"/>
    <property type="molecule type" value="Genomic_DNA"/>
</dbReference>
<keyword evidence="4" id="KW-1185">Reference proteome</keyword>
<evidence type="ECO:0000256" key="2">
    <source>
        <dbReference type="SAM" id="MobiDB-lite"/>
    </source>
</evidence>
<evidence type="ECO:0000256" key="1">
    <source>
        <dbReference type="SAM" id="Coils"/>
    </source>
</evidence>
<dbReference type="VEuPathDB" id="ToxoDB:EBH_0018610"/>
<feature type="region of interest" description="Disordered" evidence="2">
    <location>
        <begin position="431"/>
        <end position="452"/>
    </location>
</feature>
<sequence>MSQGAGGSTRESEPSAVLQERKSAEESDSTWLLWEATMLANALDTHRKTNIRRDFPEFGPWAFSSGPEDEKQQKHELLLFMGLCFRLLHLLGFSMPLLASDDMQAASEAIQSALTKIQAPDSIRAFTILEAPGRQHSLLIYWLLQKLSLSRNAILLVLFSACEPSAAQLAKKSQISFSPPVYVFEECSALKDSSDAIEAKEINATDSSSACNEAAAAAAAAAIPEQISDAELQQAEEQLWSVCAGGAPRGPLACLRLRQQQQQRSMKAKYAEFQSSIRQLRGVLPALAEKARKIIAELKKAADTAAAEAAAGSRLQQQLAATEAAAAETQCMQQQVIAGVSVQFAELEQLLLQREQQQERQQQLAAEIESLEQLLLAAEKRVKETTDSLAAATRLRVSMQPQTSLASFITSLQAEVKQLEVRAAILRHASMQAQPDPAADAAEEAEEIPILD</sequence>
<feature type="region of interest" description="Disordered" evidence="2">
    <location>
        <begin position="1"/>
        <end position="23"/>
    </location>
</feature>
<feature type="compositionally biased region" description="Acidic residues" evidence="2">
    <location>
        <begin position="441"/>
        <end position="452"/>
    </location>
</feature>
<reference evidence="3" key="2">
    <citation type="submission" date="2013-10" db="EMBL/GenBank/DDBJ databases">
        <authorList>
            <person name="Aslett M."/>
        </authorList>
    </citation>
    <scope>NUCLEOTIDE SEQUENCE [LARGE SCALE GENOMIC DNA]</scope>
    <source>
        <strain evidence="3">Houghton</strain>
    </source>
</reference>
<accession>U6LC48</accession>
<dbReference type="Proteomes" id="UP000030750">
    <property type="component" value="Unassembled WGS sequence"/>
</dbReference>
<organism evidence="3 4">
    <name type="scientific">Eimeria brunetti</name>
    <dbReference type="NCBI Taxonomy" id="51314"/>
    <lineage>
        <taxon>Eukaryota</taxon>
        <taxon>Sar</taxon>
        <taxon>Alveolata</taxon>
        <taxon>Apicomplexa</taxon>
        <taxon>Conoidasida</taxon>
        <taxon>Coccidia</taxon>
        <taxon>Eucoccidiorida</taxon>
        <taxon>Eimeriorina</taxon>
        <taxon>Eimeriidae</taxon>
        <taxon>Eimeria</taxon>
    </lineage>
</organism>
<gene>
    <name evidence="3" type="ORF">EBH_0018610</name>
</gene>